<gene>
    <name evidence="3" type="ORF">NCI00_04995</name>
</gene>
<dbReference type="Proteomes" id="UP001204772">
    <property type="component" value="Unassembled WGS sequence"/>
</dbReference>
<evidence type="ECO:0008006" key="5">
    <source>
        <dbReference type="Google" id="ProtNLM"/>
    </source>
</evidence>
<keyword evidence="4" id="KW-1185">Reference proteome</keyword>
<feature type="domain" description="Apea-like HEPN" evidence="1">
    <location>
        <begin position="341"/>
        <end position="427"/>
    </location>
</feature>
<feature type="domain" description="YopA central" evidence="2">
    <location>
        <begin position="118"/>
        <end position="253"/>
    </location>
</feature>
<evidence type="ECO:0000313" key="3">
    <source>
        <dbReference type="EMBL" id="MCP1381768.1"/>
    </source>
</evidence>
<dbReference type="InterPro" id="IPR041229">
    <property type="entry name" value="HEPN_Apea"/>
</dbReference>
<name>A0ABT1FMI4_9BACT</name>
<dbReference type="RefSeq" id="WP_253525621.1">
    <property type="nucleotide sequence ID" value="NZ_JAMZEL010000001.1"/>
</dbReference>
<sequence length="453" mass="52110">MEELIYPTIIESSVKMGTPNQAIIIYQGLFVLKNRDEELIVDGTIKYNWFPDSGIHFEGASQNSKNKIKLEHFNESSELFINNLCVGKIFITNINTSDLNQNSFIRGATNGKAIFGDSSIPVEKIIFSVPNLRDLDGLPVIRYNNDSTSYHRNRLEFENDKYLIKIDKCFNYTSLQSDLKSHGGYIIQYYGELTGKKGSVKLTDIQDTLNCFNKFLSFVNGRRTSALFIQGIFKNEVQWCDYTAYIVDLYKYVKTWPQHYSIDGINKSWKKFNDLWQDKNDRNFLNSVIHWYVEANNQSGFVDGSIIMAQTALELIYNWLIIEKKGLLLGNDAENIAAANKIRLLLSQLNINNNIPFSFTNLQSYLSSNKEAKDAPDAIVQIRNSIVHSQAEKRKKLALIDNNTLYETLQLCLWYIEMSILYILEFNGKYYNRCSGATYLGEGDELVPWIKDN</sequence>
<evidence type="ECO:0000259" key="1">
    <source>
        <dbReference type="Pfam" id="PF18739"/>
    </source>
</evidence>
<dbReference type="Pfam" id="PF18739">
    <property type="entry name" value="HEPN_Apea"/>
    <property type="match status" value="1"/>
</dbReference>
<organism evidence="3 4">
    <name type="scientific">Runella salmonicolor</name>
    <dbReference type="NCBI Taxonomy" id="2950278"/>
    <lineage>
        <taxon>Bacteria</taxon>
        <taxon>Pseudomonadati</taxon>
        <taxon>Bacteroidota</taxon>
        <taxon>Cytophagia</taxon>
        <taxon>Cytophagales</taxon>
        <taxon>Spirosomataceae</taxon>
        <taxon>Runella</taxon>
    </lineage>
</organism>
<evidence type="ECO:0000313" key="4">
    <source>
        <dbReference type="Proteomes" id="UP001204772"/>
    </source>
</evidence>
<comment type="caution">
    <text evidence="3">The sequence shown here is derived from an EMBL/GenBank/DDBJ whole genome shotgun (WGS) entry which is preliminary data.</text>
</comment>
<dbReference type="Pfam" id="PF26308">
    <property type="entry name" value="YopA_M"/>
    <property type="match status" value="1"/>
</dbReference>
<protein>
    <recommendedName>
        <fullName evidence="5">ApeA N-terminal domain-containing protein</fullName>
    </recommendedName>
</protein>
<proteinExistence type="predicted"/>
<dbReference type="EMBL" id="JAMZEL010000001">
    <property type="protein sequence ID" value="MCP1381768.1"/>
    <property type="molecule type" value="Genomic_DNA"/>
</dbReference>
<evidence type="ECO:0000259" key="2">
    <source>
        <dbReference type="Pfam" id="PF26308"/>
    </source>
</evidence>
<accession>A0ABT1FMI4</accession>
<dbReference type="InterPro" id="IPR058684">
    <property type="entry name" value="YopA_M"/>
</dbReference>
<reference evidence="3 4" key="1">
    <citation type="submission" date="2022-06" db="EMBL/GenBank/DDBJ databases">
        <title>Runella sp. S5 genome sequencing.</title>
        <authorList>
            <person name="Park S."/>
        </authorList>
    </citation>
    <scope>NUCLEOTIDE SEQUENCE [LARGE SCALE GENOMIC DNA]</scope>
    <source>
        <strain evidence="3 4">S5</strain>
    </source>
</reference>